<dbReference type="VEuPathDB" id="FungiDB:SPBR_05563"/>
<dbReference type="InterPro" id="IPR036866">
    <property type="entry name" value="RibonucZ/Hydroxyglut_hydro"/>
</dbReference>
<gene>
    <name evidence="3" type="ORF">SPBR_05563</name>
</gene>
<keyword evidence="4" id="KW-1185">Reference proteome</keyword>
<protein>
    <recommendedName>
        <fullName evidence="2">Metallo-beta-lactamase domain-containing protein</fullName>
    </recommendedName>
</protein>
<evidence type="ECO:0000259" key="2">
    <source>
        <dbReference type="Pfam" id="PF00753"/>
    </source>
</evidence>
<dbReference type="GO" id="GO:0016740">
    <property type="term" value="F:transferase activity"/>
    <property type="evidence" value="ECO:0007669"/>
    <property type="project" value="TreeGrafter"/>
</dbReference>
<dbReference type="InterPro" id="IPR001279">
    <property type="entry name" value="Metallo-B-lactamas"/>
</dbReference>
<comment type="caution">
    <text evidence="3">The sequence shown here is derived from an EMBL/GenBank/DDBJ whole genome shotgun (WGS) entry which is preliminary data.</text>
</comment>
<feature type="domain" description="Metallo-beta-lactamase" evidence="2">
    <location>
        <begin position="76"/>
        <end position="212"/>
    </location>
</feature>
<dbReference type="EMBL" id="AWTV01000004">
    <property type="protein sequence ID" value="KIH93851.1"/>
    <property type="molecule type" value="Genomic_DNA"/>
</dbReference>
<dbReference type="SUPFAM" id="SSF56281">
    <property type="entry name" value="Metallo-hydrolase/oxidoreductase"/>
    <property type="match status" value="1"/>
</dbReference>
<dbReference type="Proteomes" id="UP000031575">
    <property type="component" value="Unassembled WGS sequence"/>
</dbReference>
<proteinExistence type="predicted"/>
<feature type="region of interest" description="Disordered" evidence="1">
    <location>
        <begin position="456"/>
        <end position="490"/>
    </location>
</feature>
<feature type="compositionally biased region" description="Basic and acidic residues" evidence="1">
    <location>
        <begin position="458"/>
        <end position="479"/>
    </location>
</feature>
<dbReference type="Gene3D" id="3.60.15.10">
    <property type="entry name" value="Ribonuclease Z/Hydroxyacylglutathione hydrolase-like"/>
    <property type="match status" value="1"/>
</dbReference>
<organism evidence="3 4">
    <name type="scientific">Sporothrix brasiliensis 5110</name>
    <dbReference type="NCBI Taxonomy" id="1398154"/>
    <lineage>
        <taxon>Eukaryota</taxon>
        <taxon>Fungi</taxon>
        <taxon>Dikarya</taxon>
        <taxon>Ascomycota</taxon>
        <taxon>Pezizomycotina</taxon>
        <taxon>Sordariomycetes</taxon>
        <taxon>Sordariomycetidae</taxon>
        <taxon>Ophiostomatales</taxon>
        <taxon>Ophiostomataceae</taxon>
        <taxon>Sporothrix</taxon>
    </lineage>
</organism>
<dbReference type="InterPro" id="IPR041712">
    <property type="entry name" value="DHPS-like_MBL-fold"/>
</dbReference>
<evidence type="ECO:0000256" key="1">
    <source>
        <dbReference type="SAM" id="MobiDB-lite"/>
    </source>
</evidence>
<dbReference type="PANTHER" id="PTHR13754">
    <property type="entry name" value="METALLO-BETA-LACTAMASE SUPERFAMILY PROTEIN"/>
    <property type="match status" value="1"/>
</dbReference>
<dbReference type="Pfam" id="PF00753">
    <property type="entry name" value="Lactamase_B"/>
    <property type="match status" value="1"/>
</dbReference>
<evidence type="ECO:0000313" key="3">
    <source>
        <dbReference type="EMBL" id="KIH93851.1"/>
    </source>
</evidence>
<dbReference type="RefSeq" id="XP_040621861.1">
    <property type="nucleotide sequence ID" value="XM_040763826.1"/>
</dbReference>
<evidence type="ECO:0000313" key="4">
    <source>
        <dbReference type="Proteomes" id="UP000031575"/>
    </source>
</evidence>
<dbReference type="InterPro" id="IPR052926">
    <property type="entry name" value="Metallo-beta-lactamase_dom"/>
</dbReference>
<dbReference type="OrthoDB" id="1470350at2759"/>
<dbReference type="HOGENOM" id="CLU_313558_0_0_1"/>
<reference evidence="3 4" key="1">
    <citation type="journal article" date="2014" name="BMC Genomics">
        <title>Comparative genomics of the major fungal agents of human and animal Sporotrichosis: Sporothrix schenckii and Sporothrix brasiliensis.</title>
        <authorList>
            <person name="Teixeira M.M."/>
            <person name="de Almeida L.G."/>
            <person name="Kubitschek-Barreira P."/>
            <person name="Alves F.L."/>
            <person name="Kioshima E.S."/>
            <person name="Abadio A.K."/>
            <person name="Fernandes L."/>
            <person name="Derengowski L.S."/>
            <person name="Ferreira K.S."/>
            <person name="Souza R.C."/>
            <person name="Ruiz J.C."/>
            <person name="de Andrade N.C."/>
            <person name="Paes H.C."/>
            <person name="Nicola A.M."/>
            <person name="Albuquerque P."/>
            <person name="Gerber A.L."/>
            <person name="Martins V.P."/>
            <person name="Peconick L.D."/>
            <person name="Neto A.V."/>
            <person name="Chaucanez C.B."/>
            <person name="Silva P.A."/>
            <person name="Cunha O.L."/>
            <person name="de Oliveira F.F."/>
            <person name="dos Santos T.C."/>
            <person name="Barros A.L."/>
            <person name="Soares M.A."/>
            <person name="de Oliveira L.M."/>
            <person name="Marini M.M."/>
            <person name="Villalobos-Duno H."/>
            <person name="Cunha M.M."/>
            <person name="de Hoog S."/>
            <person name="da Silveira J.F."/>
            <person name="Henrissat B."/>
            <person name="Nino-Vega G.A."/>
            <person name="Cisalpino P.S."/>
            <person name="Mora-Montes H.M."/>
            <person name="Almeida S.R."/>
            <person name="Stajich J.E."/>
            <person name="Lopes-Bezerra L.M."/>
            <person name="Vasconcelos A.T."/>
            <person name="Felipe M.S."/>
        </authorList>
    </citation>
    <scope>NUCLEOTIDE SEQUENCE [LARGE SCALE GENOMIC DNA]</scope>
    <source>
        <strain evidence="3 4">5110</strain>
    </source>
</reference>
<dbReference type="GeneID" id="63678747"/>
<accession>A0A0C2IXJ7</accession>
<name>A0A0C2IXJ7_9PEZI</name>
<sequence length="934" mass="99800">MSLIDVDKIEVTVLVDNELDPITPSLHPEVHYAGQMRGLQLTPIQKDGHAHGDRGDAALELRMDSICCAAHGLSLLITATKGDTQHTLLFDAGPEGAVWARNVARLQADVSGVEVVHLSHWHRDHSGGLETAVSAINAAKAAKAAAAGERSEDNKDDKVVVDVHPDRPDFRGVQFPGRPPISLEADPTFAELAAAGAVVDQHAEAHTVGDGFFWVSGEIPRETSYEGGIRRAVRYTNATAQWTPDPLIKDERLVACRLKGKGLVVFTGCSHAGVVNACRHAVASLPAKDEGAKTLHAVVGGFHMADNDPTKMQATVADLKALSPTIILPGHCTGWRFKYDYEQAVPGSLVPCFVGTNQGVVHCIARRARIKLKREHGRLSRGHDRLERIGRDDDVPLVKLPVAVVRGALLLERAQVLRPGVDEARAVERRQADGGDERQALVGHGDREVVVRAGVEAGDGRGGRQHGRVPEHELQRHGDGAAGKDNGEVGPDAGCGGGGKVLGESLPAARAALPSRMAVTWLPLNRYGSAWSVVGASTRWNTYADVACVVAAAPVSFVVPAGRLLTTPGFAVAALTTRSALVRSRHCPAARSRLSMPLSQYMTLMLSDRAVRTKKSVYRHRALASMLVGLASNSPSTRCRSVKLLWMAVRSDTMAALSSSEPQIVLPHASKTKDVTTRRGLCPSVKAARNSWFKWLSRWPSSGVLAGGSLMGSSATDDGAHASVRAIWRHAAANFSAISVWFAPSLVTSAHRHESWCMLVTTYKPASVAICTTSATRASHVLLIVHAGLPLTKWSAYVTGMRTLRKPDALTVANTSGVTLGLFHEPSSGTASSVLPRFQPGLRFWTNSAAVMGTNGEEQLTALGEAEADGSEKRDTATATAAAGVATFRKTIVGRRWTRHSDYDNDQKTICPGSMTLIDMDAARTCTLTNDAVR</sequence>
<dbReference type="PANTHER" id="PTHR13754:SF13">
    <property type="entry name" value="METALLO-BETA-LACTAMASE SUPERFAMILY PROTEIN (AFU_ORTHOLOGUE AFUA_3G07630)"/>
    <property type="match status" value="1"/>
</dbReference>
<dbReference type="CDD" id="cd07713">
    <property type="entry name" value="DHPS-like_MBL-fold"/>
    <property type="match status" value="1"/>
</dbReference>
<dbReference type="AlphaFoldDB" id="A0A0C2IXJ7"/>